<dbReference type="EMBL" id="JANQDX010000019">
    <property type="protein sequence ID" value="KAL0904799.1"/>
    <property type="molecule type" value="Genomic_DNA"/>
</dbReference>
<dbReference type="GO" id="GO:0005085">
    <property type="term" value="F:guanyl-nucleotide exchange factor activity"/>
    <property type="evidence" value="ECO:0007669"/>
    <property type="project" value="UniProtKB-KW"/>
</dbReference>
<protein>
    <recommendedName>
        <fullName evidence="14">GDP-L-galactose phosphorylase</fullName>
    </recommendedName>
</protein>
<dbReference type="GO" id="GO:0016779">
    <property type="term" value="F:nucleotidyltransferase activity"/>
    <property type="evidence" value="ECO:0007669"/>
    <property type="project" value="UniProtKB-KW"/>
</dbReference>
<keyword evidence="6" id="KW-0548">Nucleotidyltransferase</keyword>
<evidence type="ECO:0008006" key="14">
    <source>
        <dbReference type="Google" id="ProtNLM"/>
    </source>
</evidence>
<dbReference type="GO" id="GO:0000166">
    <property type="term" value="F:nucleotide binding"/>
    <property type="evidence" value="ECO:0007669"/>
    <property type="project" value="UniProtKB-KW"/>
</dbReference>
<dbReference type="InterPro" id="IPR058865">
    <property type="entry name" value="GDPGP1_C"/>
</dbReference>
<dbReference type="AlphaFoldDB" id="A0ABD0TYR4"/>
<dbReference type="PANTHER" id="PTHR20884:SF21">
    <property type="entry name" value="GDP-L-GALACTOSE PHOSPHORYLASE 1"/>
    <property type="match status" value="1"/>
</dbReference>
<evidence type="ECO:0000256" key="6">
    <source>
        <dbReference type="ARBA" id="ARBA00022695"/>
    </source>
</evidence>
<reference evidence="12 13" key="1">
    <citation type="journal article" date="2024" name="Plant Biotechnol. J.">
        <title>Dendrobium thyrsiflorum genome and its molecular insights into genes involved in important horticultural traits.</title>
        <authorList>
            <person name="Chen B."/>
            <person name="Wang J.Y."/>
            <person name="Zheng P.J."/>
            <person name="Li K.L."/>
            <person name="Liang Y.M."/>
            <person name="Chen X.F."/>
            <person name="Zhang C."/>
            <person name="Zhao X."/>
            <person name="He X."/>
            <person name="Zhang G.Q."/>
            <person name="Liu Z.J."/>
            <person name="Xu Q."/>
        </authorList>
    </citation>
    <scope>NUCLEOTIDE SEQUENCE [LARGE SCALE GENOMIC DNA]</scope>
    <source>
        <strain evidence="12">GZMU011</strain>
    </source>
</reference>
<evidence type="ECO:0000256" key="8">
    <source>
        <dbReference type="ARBA" id="ARBA00022801"/>
    </source>
</evidence>
<comment type="subcellular location">
    <subcellularLocation>
        <location evidence="1">Cytoplasm</location>
    </subcellularLocation>
</comment>
<organism evidence="12 13">
    <name type="scientific">Dendrobium thyrsiflorum</name>
    <name type="common">Pinecone-like raceme dendrobium</name>
    <name type="synonym">Orchid</name>
    <dbReference type="NCBI Taxonomy" id="117978"/>
    <lineage>
        <taxon>Eukaryota</taxon>
        <taxon>Viridiplantae</taxon>
        <taxon>Streptophyta</taxon>
        <taxon>Embryophyta</taxon>
        <taxon>Tracheophyta</taxon>
        <taxon>Spermatophyta</taxon>
        <taxon>Magnoliopsida</taxon>
        <taxon>Liliopsida</taxon>
        <taxon>Asparagales</taxon>
        <taxon>Orchidaceae</taxon>
        <taxon>Epidendroideae</taxon>
        <taxon>Malaxideae</taxon>
        <taxon>Dendrobiinae</taxon>
        <taxon>Dendrobium</taxon>
    </lineage>
</organism>
<evidence type="ECO:0000256" key="5">
    <source>
        <dbReference type="ARBA" id="ARBA00022679"/>
    </source>
</evidence>
<feature type="region of interest" description="Disordered" evidence="9">
    <location>
        <begin position="1"/>
        <end position="22"/>
    </location>
</feature>
<dbReference type="GO" id="GO:0016787">
    <property type="term" value="F:hydrolase activity"/>
    <property type="evidence" value="ECO:0007669"/>
    <property type="project" value="UniProtKB-KW"/>
</dbReference>
<evidence type="ECO:0000313" key="13">
    <source>
        <dbReference type="Proteomes" id="UP001552299"/>
    </source>
</evidence>
<dbReference type="GO" id="GO:0005737">
    <property type="term" value="C:cytoplasm"/>
    <property type="evidence" value="ECO:0007669"/>
    <property type="project" value="UniProtKB-SubCell"/>
</dbReference>
<keyword evidence="13" id="KW-1185">Reference proteome</keyword>
<feature type="domain" description="GDPGP1-like C-terminal" evidence="10">
    <location>
        <begin position="243"/>
        <end position="389"/>
    </location>
</feature>
<evidence type="ECO:0000256" key="2">
    <source>
        <dbReference type="ARBA" id="ARBA00006451"/>
    </source>
</evidence>
<accession>A0ABD0TYR4</accession>
<dbReference type="InterPro" id="IPR058866">
    <property type="entry name" value="GDPGP1_N"/>
</dbReference>
<feature type="domain" description="GDPGP1-like N-terminal" evidence="11">
    <location>
        <begin position="63"/>
        <end position="235"/>
    </location>
</feature>
<dbReference type="Proteomes" id="UP001552299">
    <property type="component" value="Unassembled WGS sequence"/>
</dbReference>
<evidence type="ECO:0000256" key="1">
    <source>
        <dbReference type="ARBA" id="ARBA00004496"/>
    </source>
</evidence>
<comment type="similarity">
    <text evidence="2">Belongs to the GDPGP1 family.</text>
</comment>
<name>A0ABD0TYR4_DENTH</name>
<keyword evidence="4" id="KW-0344">Guanine-nucleotide releasing factor</keyword>
<keyword evidence="5" id="KW-0808">Transferase</keyword>
<evidence type="ECO:0000256" key="3">
    <source>
        <dbReference type="ARBA" id="ARBA00022490"/>
    </source>
</evidence>
<feature type="compositionally biased region" description="Basic and acidic residues" evidence="9">
    <location>
        <begin position="7"/>
        <end position="22"/>
    </location>
</feature>
<keyword evidence="3" id="KW-0963">Cytoplasm</keyword>
<evidence type="ECO:0000256" key="7">
    <source>
        <dbReference type="ARBA" id="ARBA00022741"/>
    </source>
</evidence>
<evidence type="ECO:0000259" key="11">
    <source>
        <dbReference type="Pfam" id="PF26217"/>
    </source>
</evidence>
<evidence type="ECO:0000256" key="9">
    <source>
        <dbReference type="SAM" id="MobiDB-lite"/>
    </source>
</evidence>
<dbReference type="Pfam" id="PF26217">
    <property type="entry name" value="GDPGP1_N"/>
    <property type="match status" value="1"/>
</dbReference>
<proteinExistence type="inferred from homology"/>
<dbReference type="InterPro" id="IPR026506">
    <property type="entry name" value="GDPGP"/>
</dbReference>
<evidence type="ECO:0000256" key="4">
    <source>
        <dbReference type="ARBA" id="ARBA00022658"/>
    </source>
</evidence>
<dbReference type="Pfam" id="PF26216">
    <property type="entry name" value="GDPGP1_C"/>
    <property type="match status" value="1"/>
</dbReference>
<evidence type="ECO:0000259" key="10">
    <source>
        <dbReference type="Pfam" id="PF26216"/>
    </source>
</evidence>
<evidence type="ECO:0000313" key="12">
    <source>
        <dbReference type="EMBL" id="KAL0904799.1"/>
    </source>
</evidence>
<keyword evidence="7" id="KW-0547">Nucleotide-binding</keyword>
<sequence>MTSNDANGERRGVNEGNSKGREECGRDCLVECFLLHGAHLPLYTFSRSQEGPNLLSKEPHESFLNRLLQRWEEKNDRGLFHHDIAACETKILPGDYGFIVRLIEGRDIKKRPTEYRMNKVLQPFDEKKFNFTKIAQTEVICRFEESDKNITNYVDAAPILAHDSVNIIAINVSPIGYGHILLIPRIFERLPQRMDRDSLLLSLHLAREAASPNFKIGYNSLGAFATINHLHFQAFHLPMLLSAEKASTECIATLRGGVKILRLLNYPVKGFVYEGGTNLQDLAYTVCNTCTFLEVNNQPYNMLISDSGKRIFVFLQCYAERQALGKVSQEILDTQVNPAAWEISGYLVMKRRKDYEEASEQNICGFFAEVSLSDKFEELQESVVQALKDEWMCH</sequence>
<gene>
    <name evidence="12" type="ORF">M5K25_026951</name>
</gene>
<comment type="caution">
    <text evidence="12">The sequence shown here is derived from an EMBL/GenBank/DDBJ whole genome shotgun (WGS) entry which is preliminary data.</text>
</comment>
<keyword evidence="8" id="KW-0378">Hydrolase</keyword>
<dbReference type="PANTHER" id="PTHR20884">
    <property type="entry name" value="GDP-D-GLUCOSE PHOSPHORYLASE 1"/>
    <property type="match status" value="1"/>
</dbReference>